<comment type="function">
    <text evidence="4">Required for high-level post-exponential phase expression of a series of secreted proteins.</text>
</comment>
<dbReference type="SMART" id="SM00448">
    <property type="entry name" value="REC"/>
    <property type="match status" value="1"/>
</dbReference>
<evidence type="ECO:0000259" key="7">
    <source>
        <dbReference type="PROSITE" id="PS50930"/>
    </source>
</evidence>
<evidence type="ECO:0000256" key="2">
    <source>
        <dbReference type="ARBA" id="ARBA00023012"/>
    </source>
</evidence>
<dbReference type="Pfam" id="PF04397">
    <property type="entry name" value="LytTR"/>
    <property type="match status" value="1"/>
</dbReference>
<accession>A0A841YTP0</accession>
<keyword evidence="2" id="KW-0902">Two-component regulatory system</keyword>
<dbReference type="GO" id="GO:0003677">
    <property type="term" value="F:DNA binding"/>
    <property type="evidence" value="ECO:0007669"/>
    <property type="project" value="InterPro"/>
</dbReference>
<organism evidence="8 9">
    <name type="scientific">Listeria newyorkensis</name>
    <dbReference type="NCBI Taxonomy" id="1497681"/>
    <lineage>
        <taxon>Bacteria</taxon>
        <taxon>Bacillati</taxon>
        <taxon>Bacillota</taxon>
        <taxon>Bacilli</taxon>
        <taxon>Bacillales</taxon>
        <taxon>Listeriaceae</taxon>
        <taxon>Listeria</taxon>
    </lineage>
</organism>
<dbReference type="PANTHER" id="PTHR37299">
    <property type="entry name" value="TRANSCRIPTIONAL REGULATOR-RELATED"/>
    <property type="match status" value="1"/>
</dbReference>
<dbReference type="GO" id="GO:0000156">
    <property type="term" value="F:phosphorelay response regulator activity"/>
    <property type="evidence" value="ECO:0007669"/>
    <property type="project" value="InterPro"/>
</dbReference>
<dbReference type="Gene3D" id="2.40.50.1020">
    <property type="entry name" value="LytTr DNA-binding domain"/>
    <property type="match status" value="1"/>
</dbReference>
<keyword evidence="5" id="KW-0597">Phosphoprotein</keyword>
<dbReference type="RefSeq" id="WP_185388238.1">
    <property type="nucleotide sequence ID" value="NZ_JAARQN010000002.1"/>
</dbReference>
<comment type="caution">
    <text evidence="8">The sequence shown here is derived from an EMBL/GenBank/DDBJ whole genome shotgun (WGS) entry which is preliminary data.</text>
</comment>
<dbReference type="SUPFAM" id="SSF52172">
    <property type="entry name" value="CheY-like"/>
    <property type="match status" value="1"/>
</dbReference>
<protein>
    <submittedName>
        <fullName evidence="8">Response regulator transcription factor</fullName>
    </submittedName>
</protein>
<dbReference type="SMART" id="SM00850">
    <property type="entry name" value="LytTR"/>
    <property type="match status" value="1"/>
</dbReference>
<dbReference type="InterPro" id="IPR011006">
    <property type="entry name" value="CheY-like_superfamily"/>
</dbReference>
<feature type="domain" description="HTH LytTR-type" evidence="7">
    <location>
        <begin position="145"/>
        <end position="248"/>
    </location>
</feature>
<dbReference type="Proteomes" id="UP000569903">
    <property type="component" value="Unassembled WGS sequence"/>
</dbReference>
<feature type="domain" description="Response regulatory" evidence="6">
    <location>
        <begin position="3"/>
        <end position="128"/>
    </location>
</feature>
<dbReference type="InterPro" id="IPR007492">
    <property type="entry name" value="LytTR_DNA-bd_dom"/>
</dbReference>
<evidence type="ECO:0000313" key="9">
    <source>
        <dbReference type="Proteomes" id="UP000569903"/>
    </source>
</evidence>
<dbReference type="PANTHER" id="PTHR37299:SF3">
    <property type="entry name" value="STAGE 0 SPORULATION PROTEIN A HOMOLOG"/>
    <property type="match status" value="1"/>
</dbReference>
<dbReference type="InterPro" id="IPR001789">
    <property type="entry name" value="Sig_transdc_resp-reg_receiver"/>
</dbReference>
<dbReference type="Gene3D" id="3.40.50.2300">
    <property type="match status" value="1"/>
</dbReference>
<evidence type="ECO:0000256" key="4">
    <source>
        <dbReference type="ARBA" id="ARBA00037164"/>
    </source>
</evidence>
<name>A0A841YTP0_9LIST</name>
<dbReference type="PROSITE" id="PS50930">
    <property type="entry name" value="HTH_LYTTR"/>
    <property type="match status" value="1"/>
</dbReference>
<evidence type="ECO:0000313" key="8">
    <source>
        <dbReference type="EMBL" id="MBC1456824.1"/>
    </source>
</evidence>
<reference evidence="8 9" key="1">
    <citation type="submission" date="2020-03" db="EMBL/GenBank/DDBJ databases">
        <title>Soil Listeria distribution.</title>
        <authorList>
            <person name="Liao J."/>
            <person name="Wiedmann M."/>
        </authorList>
    </citation>
    <scope>NUCLEOTIDE SEQUENCE [LARGE SCALE GENOMIC DNA]</scope>
    <source>
        <strain evidence="8 9">FSL L7-1614</strain>
    </source>
</reference>
<evidence type="ECO:0000256" key="1">
    <source>
        <dbReference type="ARBA" id="ARBA00022490"/>
    </source>
</evidence>
<evidence type="ECO:0000256" key="5">
    <source>
        <dbReference type="PROSITE-ProRule" id="PRU00169"/>
    </source>
</evidence>
<dbReference type="Pfam" id="PF00072">
    <property type="entry name" value="Response_reg"/>
    <property type="match status" value="1"/>
</dbReference>
<proteinExistence type="predicted"/>
<dbReference type="EMBL" id="JAARQN010000002">
    <property type="protein sequence ID" value="MBC1456824.1"/>
    <property type="molecule type" value="Genomic_DNA"/>
</dbReference>
<sequence>MIEVFICEDEVNQRSELVKHVENYIMMENFDMELALSTGDPEELLSYVQFGGEGMGLYFLDVDLKHPRLDGLELAQKIREYDPRGFIVFITTHAELSYLTFTYKVEAMDYIIKDDFDKVRNRIFDCMRSVEERVGRERKEVGKFFTMKTDEKVIHELYDDILFLSTLKTKARRIILHGQDRQIEFYGTLKSLEDSFDERFYKTHRAFIVNTDKIESVNYVNGIITMVNQEECLLSTRASKDFREFIRRRGGKTQNSRPISE</sequence>
<dbReference type="InterPro" id="IPR046947">
    <property type="entry name" value="LytR-like"/>
</dbReference>
<evidence type="ECO:0000256" key="3">
    <source>
        <dbReference type="ARBA" id="ARBA00023159"/>
    </source>
</evidence>
<dbReference type="PROSITE" id="PS50110">
    <property type="entry name" value="RESPONSE_REGULATORY"/>
    <property type="match status" value="1"/>
</dbReference>
<keyword evidence="3" id="KW-0010">Activator</keyword>
<dbReference type="AlphaFoldDB" id="A0A841YTP0"/>
<keyword evidence="1" id="KW-0963">Cytoplasm</keyword>
<feature type="modified residue" description="4-aspartylphosphate" evidence="5">
    <location>
        <position position="61"/>
    </location>
</feature>
<evidence type="ECO:0000259" key="6">
    <source>
        <dbReference type="PROSITE" id="PS50110"/>
    </source>
</evidence>
<dbReference type="CDD" id="cd17533">
    <property type="entry name" value="REC_LytTR_AgrA-like"/>
    <property type="match status" value="1"/>
</dbReference>
<gene>
    <name evidence="8" type="ORF">HB850_03590</name>
</gene>